<evidence type="ECO:0000313" key="9">
    <source>
        <dbReference type="EMBL" id="WTT14050.1"/>
    </source>
</evidence>
<feature type="transmembrane region" description="Helical" evidence="7">
    <location>
        <begin position="234"/>
        <end position="261"/>
    </location>
</feature>
<organism evidence="9">
    <name type="scientific">Streptomyces sp. NBC_00093</name>
    <dbReference type="NCBI Taxonomy" id="2975649"/>
    <lineage>
        <taxon>Bacteria</taxon>
        <taxon>Bacillati</taxon>
        <taxon>Actinomycetota</taxon>
        <taxon>Actinomycetes</taxon>
        <taxon>Kitasatosporales</taxon>
        <taxon>Streptomycetaceae</taxon>
        <taxon>Streptomyces</taxon>
    </lineage>
</organism>
<evidence type="ECO:0000256" key="7">
    <source>
        <dbReference type="RuleBase" id="RU363032"/>
    </source>
</evidence>
<dbReference type="GO" id="GO:0071916">
    <property type="term" value="F:dipeptide transmembrane transporter activity"/>
    <property type="evidence" value="ECO:0007669"/>
    <property type="project" value="TreeGrafter"/>
</dbReference>
<dbReference type="EMBL" id="CP108222">
    <property type="protein sequence ID" value="WTT14050.1"/>
    <property type="molecule type" value="Genomic_DNA"/>
</dbReference>
<feature type="transmembrane region" description="Helical" evidence="7">
    <location>
        <begin position="176"/>
        <end position="196"/>
    </location>
</feature>
<feature type="transmembrane region" description="Helical" evidence="7">
    <location>
        <begin position="134"/>
        <end position="156"/>
    </location>
</feature>
<dbReference type="CDD" id="cd06261">
    <property type="entry name" value="TM_PBP2"/>
    <property type="match status" value="1"/>
</dbReference>
<reference evidence="9" key="1">
    <citation type="submission" date="2022-10" db="EMBL/GenBank/DDBJ databases">
        <title>The complete genomes of actinobacterial strains from the NBC collection.</title>
        <authorList>
            <person name="Joergensen T.S."/>
            <person name="Alvarez Arevalo M."/>
            <person name="Sterndorff E.B."/>
            <person name="Faurdal D."/>
            <person name="Vuksanovic O."/>
            <person name="Mourched A.-S."/>
            <person name="Charusanti P."/>
            <person name="Shaw S."/>
            <person name="Blin K."/>
            <person name="Weber T."/>
        </authorList>
    </citation>
    <scope>NUCLEOTIDE SEQUENCE</scope>
    <source>
        <strain evidence="9">NBC_00093</strain>
    </source>
</reference>
<name>A0AAU1ZRH9_9ACTN</name>
<sequence>MTRFLARRAAMAVLTLLAVIVLTFALVHSIPGSPGAVMLGPGASAQEIHAQNELLGWNQPLAVQFWDWITHAVRGDLGTSLTGGNEVGPDLASRLPVTAAIAFGATALSGVLGIVSGVVAAVRGGLVDRLITAFSGIVVSLPTFWLGILLVYVASIRLGWLPATGYTPFADSPVDWAKSLALPVLSLAIGGAALVARQARASMVEALGQEHIRTLRATGIPPWRLLYVHALRNASVPVVAGLGMQFVGLFGSTVIVEQIFALPGLGQVAQAAVTSHDFPSVQGVVIIATVVVVVTNVALDVLISALNPKLRAA</sequence>
<evidence type="ECO:0000256" key="2">
    <source>
        <dbReference type="ARBA" id="ARBA00022448"/>
    </source>
</evidence>
<dbReference type="AlphaFoldDB" id="A0AAU1ZRH9"/>
<evidence type="ECO:0000256" key="3">
    <source>
        <dbReference type="ARBA" id="ARBA00022475"/>
    </source>
</evidence>
<feature type="domain" description="ABC transmembrane type-1" evidence="8">
    <location>
        <begin position="95"/>
        <end position="303"/>
    </location>
</feature>
<dbReference type="GO" id="GO:0005886">
    <property type="term" value="C:plasma membrane"/>
    <property type="evidence" value="ECO:0007669"/>
    <property type="project" value="UniProtKB-SubCell"/>
</dbReference>
<comment type="similarity">
    <text evidence="7">Belongs to the binding-protein-dependent transport system permease family.</text>
</comment>
<dbReference type="InterPro" id="IPR000515">
    <property type="entry name" value="MetI-like"/>
</dbReference>
<dbReference type="Pfam" id="PF00528">
    <property type="entry name" value="BPD_transp_1"/>
    <property type="match status" value="1"/>
</dbReference>
<keyword evidence="4 7" id="KW-0812">Transmembrane</keyword>
<evidence type="ECO:0000256" key="1">
    <source>
        <dbReference type="ARBA" id="ARBA00004651"/>
    </source>
</evidence>
<feature type="transmembrane region" description="Helical" evidence="7">
    <location>
        <begin position="99"/>
        <end position="122"/>
    </location>
</feature>
<evidence type="ECO:0000256" key="4">
    <source>
        <dbReference type="ARBA" id="ARBA00022692"/>
    </source>
</evidence>
<gene>
    <name evidence="9" type="ORF">OHA22_00230</name>
</gene>
<dbReference type="PROSITE" id="PS50928">
    <property type="entry name" value="ABC_TM1"/>
    <property type="match status" value="1"/>
</dbReference>
<dbReference type="SUPFAM" id="SSF161098">
    <property type="entry name" value="MetI-like"/>
    <property type="match status" value="1"/>
</dbReference>
<comment type="subcellular location">
    <subcellularLocation>
        <location evidence="1 7">Cell membrane</location>
        <topology evidence="1 7">Multi-pass membrane protein</topology>
    </subcellularLocation>
</comment>
<evidence type="ECO:0000256" key="6">
    <source>
        <dbReference type="ARBA" id="ARBA00023136"/>
    </source>
</evidence>
<feature type="transmembrane region" description="Helical" evidence="7">
    <location>
        <begin position="281"/>
        <end position="303"/>
    </location>
</feature>
<dbReference type="Gene3D" id="1.10.3720.10">
    <property type="entry name" value="MetI-like"/>
    <property type="match status" value="1"/>
</dbReference>
<dbReference type="InterPro" id="IPR045621">
    <property type="entry name" value="BPD_transp_1_N"/>
</dbReference>
<dbReference type="PANTHER" id="PTHR43163:SF6">
    <property type="entry name" value="DIPEPTIDE TRANSPORT SYSTEM PERMEASE PROTEIN DPPB-RELATED"/>
    <property type="match status" value="1"/>
</dbReference>
<keyword evidence="5 7" id="KW-1133">Transmembrane helix</keyword>
<dbReference type="InterPro" id="IPR035906">
    <property type="entry name" value="MetI-like_sf"/>
</dbReference>
<keyword evidence="2 7" id="KW-0813">Transport</keyword>
<evidence type="ECO:0000256" key="5">
    <source>
        <dbReference type="ARBA" id="ARBA00022989"/>
    </source>
</evidence>
<proteinExistence type="inferred from homology"/>
<accession>A0AAU1ZRH9</accession>
<dbReference type="PANTHER" id="PTHR43163">
    <property type="entry name" value="DIPEPTIDE TRANSPORT SYSTEM PERMEASE PROTEIN DPPB-RELATED"/>
    <property type="match status" value="1"/>
</dbReference>
<protein>
    <submittedName>
        <fullName evidence="9">ABC transporter permease</fullName>
    </submittedName>
</protein>
<dbReference type="Pfam" id="PF19300">
    <property type="entry name" value="BPD_transp_1_N"/>
    <property type="match status" value="1"/>
</dbReference>
<keyword evidence="3" id="KW-1003">Cell membrane</keyword>
<evidence type="ECO:0000259" key="8">
    <source>
        <dbReference type="PROSITE" id="PS50928"/>
    </source>
</evidence>
<keyword evidence="6 7" id="KW-0472">Membrane</keyword>